<dbReference type="EMBL" id="CAJNJA010010446">
    <property type="protein sequence ID" value="CAE7257634.1"/>
    <property type="molecule type" value="Genomic_DNA"/>
</dbReference>
<protein>
    <submittedName>
        <fullName evidence="10">GTG2 protein</fullName>
    </submittedName>
</protein>
<dbReference type="Gene3D" id="3.30.420.40">
    <property type="match status" value="2"/>
</dbReference>
<dbReference type="PANTHER" id="PTHR15948:SF0">
    <property type="entry name" value="GOLGI PH REGULATOR A-RELATED"/>
    <property type="match status" value="1"/>
</dbReference>
<dbReference type="Pfam" id="PF12537">
    <property type="entry name" value="GPHR_N"/>
    <property type="match status" value="1"/>
</dbReference>
<dbReference type="InterPro" id="IPR043129">
    <property type="entry name" value="ATPase_NBD"/>
</dbReference>
<sequence length="753" mass="82489">MQGCGLEPVCKLRANDGKLALGFFKSAIQLSETVLVAASCNPLECCLRRQVDHWTLIWLAYVALPACFVWTSVRSICYGSHRLAFASAVLSLPPFWYAIYISGRLIHIDSVSFSADLLMARIGVLGVTVVATLSGFGAVNFPFQSMHSFLRPVTQQQVADVEQRLLRTMRLISARKRQELTLKQEESRLSAREEPLSIVGRVAQLVQRPLLSLEALGLNVRGGSATRKQLSTEIQALEAFSRELFVELDELIQARLCELKARTMLGRVMNVLGRCCSAICVYKILMSSINLLLRRGSAQAEDPATRLLTILLLNLRVPVDVSYWAPMLSLIFDLIISVPVWTCRKTKESICQLLFEDFAAKSVCLVSSAFLVGLAARSSTALVVDIGATGTTVTPVEDGYPLTECIVHSSVGGNVLDMAMFQLLQDAGAVLPDGVSGAEAGKTAKEQLAWVAQDFTLELQNIRRMDVPKQPPKPSMCHFVGTGGKRCVFQASRGEGFRCAECLFDPTVCRVPGADSMPQTPQTLPEMVLASLRLQSNINVRGQLLQNVILVGGTSKLPGLQERLATEIRHCSRWVAPGQSQEIVKVCAPEPGSIQAWIGGSLLAQCEVIKDLVVSREAYQRKYIPSSSEGNVSQKDGALPVCVGYLAFANTRQFIQRLLAIFRMVSTSVTSNSLALLLSEVMAMYFAACVILTLRFVPKRDRADLLMMVGEVDLSYVHLHFDYVFLLSSLCSLAVFGLSYWLKGPAADSPHAD</sequence>
<evidence type="ECO:0000256" key="1">
    <source>
        <dbReference type="ARBA" id="ARBA00004141"/>
    </source>
</evidence>
<evidence type="ECO:0000259" key="8">
    <source>
        <dbReference type="Pfam" id="PF12430"/>
    </source>
</evidence>
<dbReference type="CDD" id="cd10169">
    <property type="entry name" value="ASKHA_NBD_actin-like"/>
    <property type="match status" value="1"/>
</dbReference>
<evidence type="ECO:0000259" key="9">
    <source>
        <dbReference type="Pfam" id="PF12537"/>
    </source>
</evidence>
<feature type="transmembrane region" description="Helical" evidence="7">
    <location>
        <begin position="83"/>
        <end position="102"/>
    </location>
</feature>
<dbReference type="Proteomes" id="UP000601435">
    <property type="component" value="Unassembled WGS sequence"/>
</dbReference>
<feature type="transmembrane region" description="Helical" evidence="7">
    <location>
        <begin position="674"/>
        <end position="697"/>
    </location>
</feature>
<organism evidence="10 11">
    <name type="scientific">Symbiodinium necroappetens</name>
    <dbReference type="NCBI Taxonomy" id="1628268"/>
    <lineage>
        <taxon>Eukaryota</taxon>
        <taxon>Sar</taxon>
        <taxon>Alveolata</taxon>
        <taxon>Dinophyceae</taxon>
        <taxon>Suessiales</taxon>
        <taxon>Symbiodiniaceae</taxon>
        <taxon>Symbiodinium</taxon>
    </lineage>
</organism>
<comment type="caution">
    <text evidence="10">The sequence shown here is derived from an EMBL/GenBank/DDBJ whole genome shotgun (WGS) entry which is preliminary data.</text>
</comment>
<dbReference type="AlphaFoldDB" id="A0A812M672"/>
<comment type="subcellular location">
    <subcellularLocation>
        <location evidence="1">Membrane</location>
        <topology evidence="1">Multi-pass membrane protein</topology>
    </subcellularLocation>
</comment>
<feature type="domain" description="Abscisic acid G-protein coupled receptor-like" evidence="8">
    <location>
        <begin position="643"/>
        <end position="736"/>
    </location>
</feature>
<gene>
    <name evidence="10" type="primary">GTG2</name>
    <name evidence="10" type="ORF">SNEC2469_LOCUS5734</name>
</gene>
<keyword evidence="2 7" id="KW-0812">Transmembrane</keyword>
<evidence type="ECO:0000313" key="11">
    <source>
        <dbReference type="Proteomes" id="UP000601435"/>
    </source>
</evidence>
<comment type="similarity">
    <text evidence="6">Belongs to the actin family.</text>
</comment>
<accession>A0A812M672</accession>
<dbReference type="InterPro" id="IPR025969">
    <property type="entry name" value="ABA_GPCR_dom"/>
</dbReference>
<keyword evidence="4 7" id="KW-0472">Membrane</keyword>
<keyword evidence="3 7" id="KW-1133">Transmembrane helix</keyword>
<evidence type="ECO:0000256" key="5">
    <source>
        <dbReference type="ARBA" id="ARBA00049360"/>
    </source>
</evidence>
<evidence type="ECO:0000313" key="10">
    <source>
        <dbReference type="EMBL" id="CAE7257634.1"/>
    </source>
</evidence>
<dbReference type="InterPro" id="IPR022535">
    <property type="entry name" value="Golgi_pH-regulator_cons_dom"/>
</dbReference>
<dbReference type="OrthoDB" id="264392at2759"/>
<dbReference type="Pfam" id="PF12430">
    <property type="entry name" value="ABA_GPCR"/>
    <property type="match status" value="1"/>
</dbReference>
<dbReference type="SMART" id="SM00268">
    <property type="entry name" value="ACTIN"/>
    <property type="match status" value="1"/>
</dbReference>
<feature type="transmembrane region" description="Helical" evidence="7">
    <location>
        <begin position="723"/>
        <end position="742"/>
    </location>
</feature>
<evidence type="ECO:0000256" key="7">
    <source>
        <dbReference type="SAM" id="Phobius"/>
    </source>
</evidence>
<evidence type="ECO:0000256" key="3">
    <source>
        <dbReference type="ARBA" id="ARBA00022989"/>
    </source>
</evidence>
<name>A0A812M672_9DINO</name>
<dbReference type="PROSITE" id="PS01036">
    <property type="entry name" value="HSP70_3"/>
    <property type="match status" value="1"/>
</dbReference>
<dbReference type="InterPro" id="IPR018181">
    <property type="entry name" value="Heat_shock_70_CS"/>
</dbReference>
<dbReference type="InterPro" id="IPR015672">
    <property type="entry name" value="GPHR/GTG"/>
</dbReference>
<feature type="transmembrane region" description="Helical" evidence="7">
    <location>
        <begin position="53"/>
        <end position="71"/>
    </location>
</feature>
<evidence type="ECO:0000256" key="4">
    <source>
        <dbReference type="ARBA" id="ARBA00023136"/>
    </source>
</evidence>
<proteinExistence type="inferred from homology"/>
<keyword evidence="11" id="KW-1185">Reference proteome</keyword>
<evidence type="ECO:0000256" key="6">
    <source>
        <dbReference type="RuleBase" id="RU000487"/>
    </source>
</evidence>
<dbReference type="SUPFAM" id="SSF53067">
    <property type="entry name" value="Actin-like ATPase domain"/>
    <property type="match status" value="2"/>
</dbReference>
<dbReference type="GO" id="GO:0016020">
    <property type="term" value="C:membrane"/>
    <property type="evidence" value="ECO:0007669"/>
    <property type="project" value="UniProtKB-SubCell"/>
</dbReference>
<dbReference type="PANTHER" id="PTHR15948">
    <property type="entry name" value="G-PROTEIN COUPLED RECEPTOR 89-RELATED"/>
    <property type="match status" value="1"/>
</dbReference>
<evidence type="ECO:0000256" key="2">
    <source>
        <dbReference type="ARBA" id="ARBA00022692"/>
    </source>
</evidence>
<feature type="transmembrane region" description="Helical" evidence="7">
    <location>
        <begin position="122"/>
        <end position="143"/>
    </location>
</feature>
<dbReference type="InterPro" id="IPR004000">
    <property type="entry name" value="Actin"/>
</dbReference>
<comment type="catalytic activity">
    <reaction evidence="5">
        <text>ATP + H2O = ADP + phosphate + H(+)</text>
        <dbReference type="Rhea" id="RHEA:13065"/>
        <dbReference type="ChEBI" id="CHEBI:15377"/>
        <dbReference type="ChEBI" id="CHEBI:15378"/>
        <dbReference type="ChEBI" id="CHEBI:30616"/>
        <dbReference type="ChEBI" id="CHEBI:43474"/>
        <dbReference type="ChEBI" id="CHEBI:456216"/>
    </reaction>
</comment>
<feature type="domain" description="Golgi pH regulator conserved" evidence="9">
    <location>
        <begin position="118"/>
        <end position="178"/>
    </location>
</feature>
<reference evidence="10" key="1">
    <citation type="submission" date="2021-02" db="EMBL/GenBank/DDBJ databases">
        <authorList>
            <person name="Dougan E. K."/>
            <person name="Rhodes N."/>
            <person name="Thang M."/>
            <person name="Chan C."/>
        </authorList>
    </citation>
    <scope>NUCLEOTIDE SEQUENCE</scope>
</reference>
<dbReference type="Pfam" id="PF00022">
    <property type="entry name" value="Actin"/>
    <property type="match status" value="2"/>
</dbReference>